<proteinExistence type="inferred from homology"/>
<accession>A0A1H6FFZ1</accession>
<dbReference type="Pfam" id="PF02706">
    <property type="entry name" value="Wzz"/>
    <property type="match status" value="1"/>
</dbReference>
<feature type="domain" description="AAA" evidence="19">
    <location>
        <begin position="545"/>
        <end position="670"/>
    </location>
</feature>
<dbReference type="Proteomes" id="UP000236724">
    <property type="component" value="Unassembled WGS sequence"/>
</dbReference>
<evidence type="ECO:0000256" key="12">
    <source>
        <dbReference type="ARBA" id="ARBA00022989"/>
    </source>
</evidence>
<evidence type="ECO:0000256" key="17">
    <source>
        <dbReference type="SAM" id="Phobius"/>
    </source>
</evidence>
<evidence type="ECO:0000256" key="8">
    <source>
        <dbReference type="ARBA" id="ARBA00022692"/>
    </source>
</evidence>
<dbReference type="PANTHER" id="PTHR32309:SF13">
    <property type="entry name" value="FERRIC ENTEROBACTIN TRANSPORT PROTEIN FEPE"/>
    <property type="match status" value="1"/>
</dbReference>
<dbReference type="EC" id="2.7.10.2" evidence="4"/>
<dbReference type="Pfam" id="PF13807">
    <property type="entry name" value="GNVR"/>
    <property type="match status" value="1"/>
</dbReference>
<keyword evidence="13 17" id="KW-0472">Membrane</keyword>
<dbReference type="InterPro" id="IPR032807">
    <property type="entry name" value="GNVR"/>
</dbReference>
<dbReference type="SUPFAM" id="SSF52540">
    <property type="entry name" value="P-loop containing nucleoside triphosphate hydrolases"/>
    <property type="match status" value="1"/>
</dbReference>
<dbReference type="Pfam" id="PF13614">
    <property type="entry name" value="AAA_31"/>
    <property type="match status" value="1"/>
</dbReference>
<keyword evidence="7 21" id="KW-0808">Transferase</keyword>
<keyword evidence="8 17" id="KW-0812">Transmembrane</keyword>
<keyword evidence="14" id="KW-0829">Tyrosine-protein kinase</keyword>
<dbReference type="RefSeq" id="WP_286019561.1">
    <property type="nucleotide sequence ID" value="NZ_FMSV02000553.1"/>
</dbReference>
<evidence type="ECO:0000256" key="5">
    <source>
        <dbReference type="ARBA" id="ARBA00022475"/>
    </source>
</evidence>
<dbReference type="AlphaFoldDB" id="A0A1H6FFZ1"/>
<dbReference type="InterPro" id="IPR027417">
    <property type="entry name" value="P-loop_NTPase"/>
</dbReference>
<feature type="domain" description="Tyrosine-protein kinase G-rich" evidence="20">
    <location>
        <begin position="400"/>
        <end position="471"/>
    </location>
</feature>
<evidence type="ECO:0000256" key="15">
    <source>
        <dbReference type="ARBA" id="ARBA00051245"/>
    </source>
</evidence>
<keyword evidence="5" id="KW-1003">Cell membrane</keyword>
<dbReference type="InterPro" id="IPR025669">
    <property type="entry name" value="AAA_dom"/>
</dbReference>
<keyword evidence="10 21" id="KW-0418">Kinase</keyword>
<feature type="transmembrane region" description="Helical" evidence="17">
    <location>
        <begin position="38"/>
        <end position="60"/>
    </location>
</feature>
<dbReference type="PANTHER" id="PTHR32309">
    <property type="entry name" value="TYROSINE-PROTEIN KINASE"/>
    <property type="match status" value="1"/>
</dbReference>
<evidence type="ECO:0000256" key="14">
    <source>
        <dbReference type="ARBA" id="ARBA00023137"/>
    </source>
</evidence>
<keyword evidence="12 17" id="KW-1133">Transmembrane helix</keyword>
<evidence type="ECO:0000256" key="7">
    <source>
        <dbReference type="ARBA" id="ARBA00022679"/>
    </source>
</evidence>
<comment type="similarity">
    <text evidence="2">Belongs to the CpsD/CapB family.</text>
</comment>
<evidence type="ECO:0000256" key="1">
    <source>
        <dbReference type="ARBA" id="ARBA00004429"/>
    </source>
</evidence>
<dbReference type="CDD" id="cd05387">
    <property type="entry name" value="BY-kinase"/>
    <property type="match status" value="1"/>
</dbReference>
<evidence type="ECO:0000259" key="19">
    <source>
        <dbReference type="Pfam" id="PF13614"/>
    </source>
</evidence>
<dbReference type="GO" id="GO:0004715">
    <property type="term" value="F:non-membrane spanning protein tyrosine kinase activity"/>
    <property type="evidence" value="ECO:0007669"/>
    <property type="project" value="UniProtKB-EC"/>
</dbReference>
<dbReference type="GO" id="GO:0005524">
    <property type="term" value="F:ATP binding"/>
    <property type="evidence" value="ECO:0007669"/>
    <property type="project" value="UniProtKB-KW"/>
</dbReference>
<evidence type="ECO:0000256" key="11">
    <source>
        <dbReference type="ARBA" id="ARBA00022840"/>
    </source>
</evidence>
<evidence type="ECO:0000313" key="22">
    <source>
        <dbReference type="Proteomes" id="UP000236724"/>
    </source>
</evidence>
<dbReference type="EMBL" id="FMSV02000553">
    <property type="protein sequence ID" value="SEH08563.1"/>
    <property type="molecule type" value="Genomic_DNA"/>
</dbReference>
<dbReference type="GO" id="GO:0005886">
    <property type="term" value="C:plasma membrane"/>
    <property type="evidence" value="ECO:0007669"/>
    <property type="project" value="UniProtKB-SubCell"/>
</dbReference>
<evidence type="ECO:0000256" key="16">
    <source>
        <dbReference type="SAM" id="Coils"/>
    </source>
</evidence>
<reference evidence="21 22" key="1">
    <citation type="submission" date="2016-10" db="EMBL/GenBank/DDBJ databases">
        <authorList>
            <person name="de Groot N.N."/>
        </authorList>
    </citation>
    <scope>NUCLEOTIDE SEQUENCE [LARGE SCALE GENOMIC DNA]</scope>
    <source>
        <strain evidence="21">MBHS1</strain>
    </source>
</reference>
<dbReference type="InterPro" id="IPR005702">
    <property type="entry name" value="Wzc-like_C"/>
</dbReference>
<keyword evidence="22" id="KW-1185">Reference proteome</keyword>
<sequence>MEKNTGILAQHDKASIQIEDEIDLREYIGTFLKYKWNIFFLTFLIGLLALVISFSLTPIYSSTTSILIESDKAKIISIEEVYGIGSANREYFQTQLGILKSRALAEKLVKKLNLTTNSEFSPAIKQDSPWDIRFLIKEWLPVSWHPPEDKKLSPNEVLSQTVVAVMKNLSINLERNTQLAKITFQSADPKLAARVPNELAEIYIENDLESRLQMTQKAASWLTERLEGLRKKLDASETTLQTYLEKHQLVDAQGVKSIATSQLNTMSDDLLAAKLRLSEANIVYKQVKALKGRPASSYESIPKVLSNLLVQRLKEVELDKQRKVSELSKRYGKKHPNMIAVQSELDSAITNTGKQIRKVIASIEKDYLAARDNVRILQGSMKQAEEKIQNISKKTYRLSALERDVETNRQLYNMFLKRFKETDVSQSHQSTVARVIDPAISATIPAKPKKNLIVLIATVLGFMFATMLAFLLEHLDNTIHTVEDVEAKLGILLLGILPKLKGKLAKRVQFSVLEDDKTQFAESIRTIRTGIMLSGLDNPHKVLLITSTIPGEGKTTFAINQALAIGQMKKTILIDADLRRPSIAKRLGLSIKTPGIAEVVSGEKTLEECIQKVEGLNTHFLLSGTIPPNPLELLSSKHFQNVLTSLENDYEQVVIDSAPAHAVSDALVLSKYSNALVYVVKADETPYPLVQSGLKRLQQIEAPILGVVLNQFDAEKASKNYYGKYGHYYKTYYGQYHYADT</sequence>
<comment type="catalytic activity">
    <reaction evidence="15">
        <text>L-tyrosyl-[protein] + ATP = O-phospho-L-tyrosyl-[protein] + ADP + H(+)</text>
        <dbReference type="Rhea" id="RHEA:10596"/>
        <dbReference type="Rhea" id="RHEA-COMP:10136"/>
        <dbReference type="Rhea" id="RHEA-COMP:20101"/>
        <dbReference type="ChEBI" id="CHEBI:15378"/>
        <dbReference type="ChEBI" id="CHEBI:30616"/>
        <dbReference type="ChEBI" id="CHEBI:46858"/>
        <dbReference type="ChEBI" id="CHEBI:61978"/>
        <dbReference type="ChEBI" id="CHEBI:456216"/>
        <dbReference type="EC" id="2.7.10.2"/>
    </reaction>
</comment>
<keyword evidence="11" id="KW-0067">ATP-binding</keyword>
<dbReference type="InterPro" id="IPR003856">
    <property type="entry name" value="LPS_length_determ_N"/>
</dbReference>
<evidence type="ECO:0000259" key="18">
    <source>
        <dbReference type="Pfam" id="PF02706"/>
    </source>
</evidence>
<evidence type="ECO:0000256" key="9">
    <source>
        <dbReference type="ARBA" id="ARBA00022741"/>
    </source>
</evidence>
<organism evidence="21 22">
    <name type="scientific">Candidatus Venteria ishoeyi</name>
    <dbReference type="NCBI Taxonomy" id="1899563"/>
    <lineage>
        <taxon>Bacteria</taxon>
        <taxon>Pseudomonadati</taxon>
        <taxon>Pseudomonadota</taxon>
        <taxon>Gammaproteobacteria</taxon>
        <taxon>Thiotrichales</taxon>
        <taxon>Thiotrichaceae</taxon>
        <taxon>Venteria</taxon>
    </lineage>
</organism>
<protein>
    <recommendedName>
        <fullName evidence="4">non-specific protein-tyrosine kinase</fullName>
        <ecNumber evidence="4">2.7.10.2</ecNumber>
    </recommendedName>
</protein>
<keyword evidence="9" id="KW-0547">Nucleotide-binding</keyword>
<name>A0A1H6FFZ1_9GAMM</name>
<feature type="coiled-coil region" evidence="16">
    <location>
        <begin position="367"/>
        <end position="394"/>
    </location>
</feature>
<evidence type="ECO:0000259" key="20">
    <source>
        <dbReference type="Pfam" id="PF13807"/>
    </source>
</evidence>
<evidence type="ECO:0000313" key="21">
    <source>
        <dbReference type="EMBL" id="SEH08563.1"/>
    </source>
</evidence>
<feature type="domain" description="Polysaccharide chain length determinant N-terminal" evidence="18">
    <location>
        <begin position="20"/>
        <end position="112"/>
    </location>
</feature>
<comment type="similarity">
    <text evidence="3">Belongs to the etk/wzc family.</text>
</comment>
<evidence type="ECO:0000256" key="13">
    <source>
        <dbReference type="ARBA" id="ARBA00023136"/>
    </source>
</evidence>
<evidence type="ECO:0000256" key="2">
    <source>
        <dbReference type="ARBA" id="ARBA00007316"/>
    </source>
</evidence>
<evidence type="ECO:0000256" key="10">
    <source>
        <dbReference type="ARBA" id="ARBA00022777"/>
    </source>
</evidence>
<dbReference type="InterPro" id="IPR050445">
    <property type="entry name" value="Bact_polysacc_biosynth/exp"/>
</dbReference>
<keyword evidence="6" id="KW-0997">Cell inner membrane</keyword>
<gene>
    <name evidence="21" type="primary">etk</name>
    <name evidence="21" type="ORF">MBHS_04455</name>
</gene>
<evidence type="ECO:0000256" key="3">
    <source>
        <dbReference type="ARBA" id="ARBA00008883"/>
    </source>
</evidence>
<feature type="transmembrane region" description="Helical" evidence="17">
    <location>
        <begin position="452"/>
        <end position="472"/>
    </location>
</feature>
<comment type="subcellular location">
    <subcellularLocation>
        <location evidence="1">Cell inner membrane</location>
        <topology evidence="1">Multi-pass membrane protein</topology>
    </subcellularLocation>
</comment>
<evidence type="ECO:0000256" key="6">
    <source>
        <dbReference type="ARBA" id="ARBA00022519"/>
    </source>
</evidence>
<keyword evidence="16" id="KW-0175">Coiled coil</keyword>
<evidence type="ECO:0000256" key="4">
    <source>
        <dbReference type="ARBA" id="ARBA00011903"/>
    </source>
</evidence>
<dbReference type="Gene3D" id="3.40.50.300">
    <property type="entry name" value="P-loop containing nucleotide triphosphate hydrolases"/>
    <property type="match status" value="1"/>
</dbReference>
<dbReference type="NCBIfam" id="TIGR01007">
    <property type="entry name" value="eps_fam"/>
    <property type="match status" value="1"/>
</dbReference>